<feature type="region of interest" description="Disordered" evidence="1">
    <location>
        <begin position="28"/>
        <end position="67"/>
    </location>
</feature>
<feature type="chain" id="PRO_5016934817" description="DUF4148 domain-containing protein" evidence="2">
    <location>
        <begin position="23"/>
        <end position="67"/>
    </location>
</feature>
<dbReference type="AlphaFoldDB" id="A0A370N3U8"/>
<feature type="signal peptide" evidence="2">
    <location>
        <begin position="1"/>
        <end position="22"/>
    </location>
</feature>
<dbReference type="OrthoDB" id="9105211at2"/>
<evidence type="ECO:0000313" key="3">
    <source>
        <dbReference type="EMBL" id="RDK00205.1"/>
    </source>
</evidence>
<keyword evidence="2" id="KW-0732">Signal</keyword>
<gene>
    <name evidence="3" type="ORF">DLM46_24770</name>
</gene>
<comment type="caution">
    <text evidence="3">The sequence shown here is derived from an EMBL/GenBank/DDBJ whole genome shotgun (WGS) entry which is preliminary data.</text>
</comment>
<keyword evidence="4" id="KW-1185">Reference proteome</keyword>
<evidence type="ECO:0000256" key="2">
    <source>
        <dbReference type="SAM" id="SignalP"/>
    </source>
</evidence>
<name>A0A370N3U8_9BURK</name>
<dbReference type="EMBL" id="QHKS01000017">
    <property type="protein sequence ID" value="RDK00205.1"/>
    <property type="molecule type" value="Genomic_DNA"/>
</dbReference>
<proteinExistence type="predicted"/>
<evidence type="ECO:0000256" key="1">
    <source>
        <dbReference type="SAM" id="MobiDB-lite"/>
    </source>
</evidence>
<reference evidence="4" key="1">
    <citation type="submission" date="2018-05" db="EMBL/GenBank/DDBJ databases">
        <authorList>
            <person name="Feng T."/>
        </authorList>
    </citation>
    <scope>NUCLEOTIDE SEQUENCE [LARGE SCALE GENOMIC DNA]</scope>
    <source>
        <strain evidence="4">S27</strain>
    </source>
</reference>
<sequence>MNVTAFFAVVVLSISLFTPAFASEHMHVNHDHEHTRYQPPGAHQGGADQNTSAQAPRDNNQTVPGSK</sequence>
<evidence type="ECO:0008006" key="5">
    <source>
        <dbReference type="Google" id="ProtNLM"/>
    </source>
</evidence>
<dbReference type="Proteomes" id="UP000254875">
    <property type="component" value="Unassembled WGS sequence"/>
</dbReference>
<organism evidence="3 4">
    <name type="scientific">Paraburkholderia lacunae</name>
    <dbReference type="NCBI Taxonomy" id="2211104"/>
    <lineage>
        <taxon>Bacteria</taxon>
        <taxon>Pseudomonadati</taxon>
        <taxon>Pseudomonadota</taxon>
        <taxon>Betaproteobacteria</taxon>
        <taxon>Burkholderiales</taxon>
        <taxon>Burkholderiaceae</taxon>
        <taxon>Paraburkholderia</taxon>
    </lineage>
</organism>
<dbReference type="RefSeq" id="WP_133300373.1">
    <property type="nucleotide sequence ID" value="NZ_QHKS01000017.1"/>
</dbReference>
<protein>
    <recommendedName>
        <fullName evidence="5">DUF4148 domain-containing protein</fullName>
    </recommendedName>
</protein>
<accession>A0A370N3U8</accession>
<evidence type="ECO:0000313" key="4">
    <source>
        <dbReference type="Proteomes" id="UP000254875"/>
    </source>
</evidence>
<feature type="compositionally biased region" description="Polar residues" evidence="1">
    <location>
        <begin position="47"/>
        <end position="67"/>
    </location>
</feature>